<feature type="region of interest" description="Disordered" evidence="1">
    <location>
        <begin position="132"/>
        <end position="158"/>
    </location>
</feature>
<feature type="compositionally biased region" description="Low complexity" evidence="1">
    <location>
        <begin position="102"/>
        <end position="112"/>
    </location>
</feature>
<sequence>MRGAAPKKTLPVVSEGKYSAFAGAFGVTDGDGCTSLSWEPPGKAAKRPRKADAEEPTPEMDVEELIPLPPGQSSVCTGLGRPSDHRLGSKSCSPLKAKRAARPAPAGTASTSVSANVKINDSASTPIFATAITNGSAGAPGPQPAQQRWGLGEAMDTA</sequence>
<gene>
    <name evidence="2" type="ORF">WN48_09309</name>
</gene>
<reference evidence="2 3" key="1">
    <citation type="submission" date="2015-07" db="EMBL/GenBank/DDBJ databases">
        <title>The genome of Eufriesea mexicana.</title>
        <authorList>
            <person name="Pan H."/>
            <person name="Kapheim K."/>
        </authorList>
    </citation>
    <scope>NUCLEOTIDE SEQUENCE [LARGE SCALE GENOMIC DNA]</scope>
    <source>
        <strain evidence="2">0111107269</strain>
        <tissue evidence="2">Whole body</tissue>
    </source>
</reference>
<evidence type="ECO:0000256" key="1">
    <source>
        <dbReference type="SAM" id="MobiDB-lite"/>
    </source>
</evidence>
<keyword evidence="3" id="KW-1185">Reference proteome</keyword>
<proteinExistence type="predicted"/>
<dbReference type="Proteomes" id="UP000250275">
    <property type="component" value="Unassembled WGS sequence"/>
</dbReference>
<evidence type="ECO:0000313" key="3">
    <source>
        <dbReference type="Proteomes" id="UP000250275"/>
    </source>
</evidence>
<feature type="region of interest" description="Disordered" evidence="1">
    <location>
        <begin position="29"/>
        <end position="119"/>
    </location>
</feature>
<feature type="compositionally biased region" description="Acidic residues" evidence="1">
    <location>
        <begin position="54"/>
        <end position="64"/>
    </location>
</feature>
<organism evidence="2 3">
    <name type="scientific">Eufriesea mexicana</name>
    <dbReference type="NCBI Taxonomy" id="516756"/>
    <lineage>
        <taxon>Eukaryota</taxon>
        <taxon>Metazoa</taxon>
        <taxon>Ecdysozoa</taxon>
        <taxon>Arthropoda</taxon>
        <taxon>Hexapoda</taxon>
        <taxon>Insecta</taxon>
        <taxon>Pterygota</taxon>
        <taxon>Neoptera</taxon>
        <taxon>Endopterygota</taxon>
        <taxon>Hymenoptera</taxon>
        <taxon>Apocrita</taxon>
        <taxon>Aculeata</taxon>
        <taxon>Apoidea</taxon>
        <taxon>Anthophila</taxon>
        <taxon>Apidae</taxon>
        <taxon>Eufriesea</taxon>
    </lineage>
</organism>
<evidence type="ECO:0000313" key="2">
    <source>
        <dbReference type="EMBL" id="OAD53718.1"/>
    </source>
</evidence>
<protein>
    <submittedName>
        <fullName evidence="2">Uncharacterized protein</fullName>
    </submittedName>
</protein>
<dbReference type="EMBL" id="KQ766299">
    <property type="protein sequence ID" value="OAD53718.1"/>
    <property type="molecule type" value="Genomic_DNA"/>
</dbReference>
<accession>A0A310S9Z4</accession>
<dbReference type="AlphaFoldDB" id="A0A310S9Z4"/>
<name>A0A310S9Z4_9HYME</name>